<dbReference type="GO" id="GO:0005509">
    <property type="term" value="F:calcium ion binding"/>
    <property type="evidence" value="ECO:0007669"/>
    <property type="project" value="InterPro"/>
</dbReference>
<evidence type="ECO:0000256" key="8">
    <source>
        <dbReference type="ARBA" id="ARBA00022837"/>
    </source>
</evidence>
<dbReference type="GO" id="GO:0007154">
    <property type="term" value="P:cell communication"/>
    <property type="evidence" value="ECO:0007669"/>
    <property type="project" value="UniProtKB-ARBA"/>
</dbReference>
<evidence type="ECO:0000256" key="13">
    <source>
        <dbReference type="ARBA" id="ARBA00055075"/>
    </source>
</evidence>
<feature type="disulfide bond" evidence="14">
    <location>
        <begin position="581"/>
        <end position="590"/>
    </location>
</feature>
<keyword evidence="17" id="KW-1185">Reference proteome</keyword>
<dbReference type="InterPro" id="IPR009030">
    <property type="entry name" value="Growth_fac_rcpt_cys_sf"/>
</dbReference>
<evidence type="ECO:0000256" key="1">
    <source>
        <dbReference type="ARBA" id="ARBA00004251"/>
    </source>
</evidence>
<feature type="disulfide bond" evidence="14">
    <location>
        <begin position="657"/>
        <end position="666"/>
    </location>
</feature>
<feature type="domain" description="EGF-like" evidence="16">
    <location>
        <begin position="403"/>
        <end position="439"/>
    </location>
</feature>
<dbReference type="InterPro" id="IPR050906">
    <property type="entry name" value="Notch_signaling"/>
</dbReference>
<dbReference type="InterPro" id="IPR013032">
    <property type="entry name" value="EGF-like_CS"/>
</dbReference>
<dbReference type="FunFam" id="2.10.25.10:FF:000109">
    <property type="entry name" value="Notch homolog 4, [Drosophila]"/>
    <property type="match status" value="1"/>
</dbReference>
<dbReference type="InParanoid" id="A0A1S3I8B5"/>
<dbReference type="RefSeq" id="XP_013394438.1">
    <property type="nucleotide sequence ID" value="XM_013538984.1"/>
</dbReference>
<keyword evidence="4 14" id="KW-0245">EGF-like domain</keyword>
<feature type="domain" description="EGF-like" evidence="16">
    <location>
        <begin position="441"/>
        <end position="477"/>
    </location>
</feature>
<evidence type="ECO:0000256" key="14">
    <source>
        <dbReference type="PROSITE-ProRule" id="PRU00076"/>
    </source>
</evidence>
<dbReference type="SUPFAM" id="SSF57184">
    <property type="entry name" value="Growth factor receptor domain"/>
    <property type="match status" value="3"/>
</dbReference>
<evidence type="ECO:0000256" key="6">
    <source>
        <dbReference type="ARBA" id="ARBA00022729"/>
    </source>
</evidence>
<feature type="domain" description="EGF-like" evidence="16">
    <location>
        <begin position="555"/>
        <end position="591"/>
    </location>
</feature>
<reference evidence="18" key="1">
    <citation type="submission" date="2025-08" db="UniProtKB">
        <authorList>
            <consortium name="RefSeq"/>
        </authorList>
    </citation>
    <scope>IDENTIFICATION</scope>
    <source>
        <tissue evidence="18">Gonads</tissue>
    </source>
</reference>
<dbReference type="GO" id="GO:0005886">
    <property type="term" value="C:plasma membrane"/>
    <property type="evidence" value="ECO:0007669"/>
    <property type="project" value="UniProtKB-SubCell"/>
</dbReference>
<dbReference type="InterPro" id="IPR000152">
    <property type="entry name" value="EGF-type_Asp/Asn_hydroxyl_site"/>
</dbReference>
<dbReference type="InterPro" id="IPR000742">
    <property type="entry name" value="EGF"/>
</dbReference>
<dbReference type="KEGG" id="lak:106161908"/>
<keyword evidence="8" id="KW-0106">Calcium</keyword>
<feature type="disulfide bond" evidence="14">
    <location>
        <begin position="695"/>
        <end position="704"/>
    </location>
</feature>
<feature type="domain" description="EGF-like" evidence="16">
    <location>
        <begin position="593"/>
        <end position="629"/>
    </location>
</feature>
<dbReference type="PANTHER" id="PTHR24044:SF420">
    <property type="entry name" value="DELTA AND NOTCH-LIKE EPIDERMAL GROWTH FACTOR-RELATED RECEPTOR ISOFORM X1"/>
    <property type="match status" value="1"/>
</dbReference>
<accession>A0A1S3I8B5</accession>
<sequence length="845" mass="89910">MRTVEGGIKGVRPFWLPGSYMYHGEGRGPCGAGCNETDIGNLGSSSLGQWRCLSGCGSTLNLADHQYVVTDISVDENWEQGADSFSYTFPDQGKYVVGFTGGDWRSLDYGSGGSWRLQTAVNLGNRSDSGHPNNSPVTASKAIYRAMLGCKFQLQIPVQDSDGDAVRCRWANGTDECASVCHSLPNATLDEETCTLTIPMVSTANNYSDGGWYAVALTVEDFPQTTIEQGGVNKTSVDSLSSIPLQFLITTPDLGNCSDVPSILQCGVDSNETISIAQNETFNGKVYAETKHISAPITSINLVSPAGLLKSAIAPDDLGRAAVKYLNVTWTPSSDQTGENILCCEAVDSARRSSSSKCIALRANDDDECVSNPCQNGGTCNNLYNRFECKCAVGTTGTRCETDINECNSNPCQNGGTCLDKTGHYNCSCPAGFNGTECEIDIDECASNPCENAGTCINTDGHYNCSCSTGFTGDNCEMDINECISNPCQNGGTCVDVSGHYNCSCPTGFHGTNCEIDIDECASNPCENAGTCINTDGHYNCSCPYGFTGDNCESDINECISNPCQNGGTCLDMNEHYNCSCPAGFNGTSCEIDINECISNPCQNGGTCVDISGHFDCSCPAGFNGTNCEIDVNECASNPCENAGNCIDKPGHYNCSCSAGFMGANCETDIDECASNPCENAGTCMNTDGHYNCSCSTGFTGDNCEIDINECISNPCQNGGTCVDKTGYYDCLCPTGFNGTECEAAISNDQGNSQRQHSGIASITDTIPPTLGLLGLLGLLGCIPWFFLIPWMRYHARRKVESLVEDQEEQKTPGTKYMCVMPEKDKTTAKDGVAVMVEEGAFIYV</sequence>
<dbReference type="FunFam" id="2.10.25.10:FF:000784">
    <property type="entry name" value="Uncharacterized protein"/>
    <property type="match status" value="1"/>
</dbReference>
<comment type="subcellular location">
    <subcellularLocation>
        <location evidence="1">Cell membrane</location>
        <topology evidence="1">Single-pass type I membrane protein</topology>
    </subcellularLocation>
</comment>
<dbReference type="CDD" id="cd00054">
    <property type="entry name" value="EGF_CA"/>
    <property type="match status" value="10"/>
</dbReference>
<dbReference type="SMART" id="SM00181">
    <property type="entry name" value="EGF"/>
    <property type="match status" value="10"/>
</dbReference>
<feature type="transmembrane region" description="Helical" evidence="15">
    <location>
        <begin position="771"/>
        <end position="789"/>
    </location>
</feature>
<evidence type="ECO:0000256" key="5">
    <source>
        <dbReference type="ARBA" id="ARBA00022692"/>
    </source>
</evidence>
<dbReference type="PANTHER" id="PTHR24044">
    <property type="entry name" value="NOTCH LIGAND FAMILY MEMBER"/>
    <property type="match status" value="1"/>
</dbReference>
<dbReference type="SMART" id="SM00179">
    <property type="entry name" value="EGF_CA"/>
    <property type="match status" value="10"/>
</dbReference>
<dbReference type="GO" id="GO:0030182">
    <property type="term" value="P:neuron differentiation"/>
    <property type="evidence" value="ECO:0007669"/>
    <property type="project" value="UniProtKB-ARBA"/>
</dbReference>
<keyword evidence="11 14" id="KW-1015">Disulfide bond</keyword>
<feature type="disulfide bond" evidence="14">
    <location>
        <begin position="391"/>
        <end position="400"/>
    </location>
</feature>
<dbReference type="GO" id="GO:0048646">
    <property type="term" value="P:anatomical structure formation involved in morphogenesis"/>
    <property type="evidence" value="ECO:0007669"/>
    <property type="project" value="UniProtKB-ARBA"/>
</dbReference>
<dbReference type="InterPro" id="IPR018097">
    <property type="entry name" value="EGF_Ca-bd_CS"/>
</dbReference>
<dbReference type="GeneID" id="106161908"/>
<keyword evidence="3" id="KW-1003">Cell membrane</keyword>
<dbReference type="Proteomes" id="UP000085678">
    <property type="component" value="Unplaced"/>
</dbReference>
<evidence type="ECO:0000256" key="12">
    <source>
        <dbReference type="ARBA" id="ARBA00023180"/>
    </source>
</evidence>
<protein>
    <submittedName>
        <fullName evidence="18">Extracellular matrix protein A</fullName>
    </submittedName>
</protein>
<dbReference type="GO" id="GO:0051240">
    <property type="term" value="P:positive regulation of multicellular organismal process"/>
    <property type="evidence" value="ECO:0007669"/>
    <property type="project" value="UniProtKB-ARBA"/>
</dbReference>
<evidence type="ECO:0000256" key="11">
    <source>
        <dbReference type="ARBA" id="ARBA00023157"/>
    </source>
</evidence>
<comment type="caution">
    <text evidence="14">Lacks conserved residue(s) required for the propagation of feature annotation.</text>
</comment>
<keyword evidence="9 15" id="KW-1133">Transmembrane helix</keyword>
<organism evidence="17 18">
    <name type="scientific">Lingula anatina</name>
    <name type="common">Brachiopod</name>
    <name type="synonym">Lingula unguis</name>
    <dbReference type="NCBI Taxonomy" id="7574"/>
    <lineage>
        <taxon>Eukaryota</taxon>
        <taxon>Metazoa</taxon>
        <taxon>Spiralia</taxon>
        <taxon>Lophotrochozoa</taxon>
        <taxon>Brachiopoda</taxon>
        <taxon>Linguliformea</taxon>
        <taxon>Lingulata</taxon>
        <taxon>Lingulida</taxon>
        <taxon>Linguloidea</taxon>
        <taxon>Lingulidae</taxon>
        <taxon>Lingula</taxon>
    </lineage>
</organism>
<evidence type="ECO:0000256" key="2">
    <source>
        <dbReference type="ARBA" id="ARBA00011881"/>
    </source>
</evidence>
<feature type="domain" description="EGF-like" evidence="16">
    <location>
        <begin position="479"/>
        <end position="515"/>
    </location>
</feature>
<keyword evidence="7" id="KW-0677">Repeat</keyword>
<feature type="disulfide bond" evidence="14">
    <location>
        <begin position="429"/>
        <end position="438"/>
    </location>
</feature>
<comment type="subunit">
    <text evidence="2">Homotetramer.</text>
</comment>
<feature type="domain" description="EGF-like" evidence="16">
    <location>
        <begin position="517"/>
        <end position="553"/>
    </location>
</feature>
<feature type="disulfide bond" evidence="14">
    <location>
        <begin position="619"/>
        <end position="628"/>
    </location>
</feature>
<evidence type="ECO:0000256" key="7">
    <source>
        <dbReference type="ARBA" id="ARBA00022737"/>
    </source>
</evidence>
<feature type="domain" description="EGF-like" evidence="16">
    <location>
        <begin position="707"/>
        <end position="743"/>
    </location>
</feature>
<keyword evidence="12" id="KW-0325">Glycoprotein</keyword>
<feature type="domain" description="EGF-like" evidence="16">
    <location>
        <begin position="669"/>
        <end position="705"/>
    </location>
</feature>
<dbReference type="FunFam" id="2.10.25.10:FF:000122">
    <property type="entry name" value="Protein crumbs homolog 2"/>
    <property type="match status" value="1"/>
</dbReference>
<dbReference type="PROSITE" id="PS00010">
    <property type="entry name" value="ASX_HYDROXYL"/>
    <property type="match status" value="10"/>
</dbReference>
<evidence type="ECO:0000256" key="9">
    <source>
        <dbReference type="ARBA" id="ARBA00022989"/>
    </source>
</evidence>
<evidence type="ECO:0000256" key="15">
    <source>
        <dbReference type="SAM" id="Phobius"/>
    </source>
</evidence>
<dbReference type="GO" id="GO:0005112">
    <property type="term" value="F:Notch binding"/>
    <property type="evidence" value="ECO:0007669"/>
    <property type="project" value="TreeGrafter"/>
</dbReference>
<dbReference type="PROSITE" id="PS01186">
    <property type="entry name" value="EGF_2"/>
    <property type="match status" value="9"/>
</dbReference>
<evidence type="ECO:0000256" key="10">
    <source>
        <dbReference type="ARBA" id="ARBA00023136"/>
    </source>
</evidence>
<feature type="domain" description="EGF-like" evidence="16">
    <location>
        <begin position="631"/>
        <end position="667"/>
    </location>
</feature>
<dbReference type="STRING" id="7574.A0A1S3I8B5"/>
<keyword evidence="10 15" id="KW-0472">Membrane</keyword>
<evidence type="ECO:0000259" key="16">
    <source>
        <dbReference type="PROSITE" id="PS50026"/>
    </source>
</evidence>
<evidence type="ECO:0000256" key="3">
    <source>
        <dbReference type="ARBA" id="ARBA00022475"/>
    </source>
</evidence>
<dbReference type="PRINTS" id="PR00010">
    <property type="entry name" value="EGFBLOOD"/>
</dbReference>
<feature type="disulfide bond" evidence="14">
    <location>
        <begin position="543"/>
        <end position="552"/>
    </location>
</feature>
<evidence type="ECO:0000313" key="17">
    <source>
        <dbReference type="Proteomes" id="UP000085678"/>
    </source>
</evidence>
<comment type="function">
    <text evidence="13">Forms the apical lamina, a component of the extracellular matrix.</text>
</comment>
<name>A0A1S3I8B5_LINAN</name>
<gene>
    <name evidence="18" type="primary">LOC106161908</name>
</gene>
<dbReference type="FunFam" id="2.10.25.10:FF:000327">
    <property type="entry name" value="neurogenic locus notch homolog protein 4"/>
    <property type="match status" value="2"/>
</dbReference>
<feature type="disulfide bond" evidence="14">
    <location>
        <begin position="467"/>
        <end position="476"/>
    </location>
</feature>
<evidence type="ECO:0000313" key="18">
    <source>
        <dbReference type="RefSeq" id="XP_013394438.1"/>
    </source>
</evidence>
<dbReference type="FunFam" id="2.10.25.10:FF:000151">
    <property type="entry name" value="FAT atypical cadherin 4"/>
    <property type="match status" value="3"/>
</dbReference>
<feature type="disulfide bond" evidence="14">
    <location>
        <begin position="505"/>
        <end position="514"/>
    </location>
</feature>
<dbReference type="OrthoDB" id="430340at2759"/>
<dbReference type="PROSITE" id="PS00022">
    <property type="entry name" value="EGF_1"/>
    <property type="match status" value="10"/>
</dbReference>
<dbReference type="GO" id="GO:0023052">
    <property type="term" value="P:signaling"/>
    <property type="evidence" value="ECO:0007669"/>
    <property type="project" value="UniProtKB-ARBA"/>
</dbReference>
<dbReference type="PROSITE" id="PS50026">
    <property type="entry name" value="EGF_3"/>
    <property type="match status" value="10"/>
</dbReference>
<dbReference type="SUPFAM" id="SSF57196">
    <property type="entry name" value="EGF/Laminin"/>
    <property type="match status" value="1"/>
</dbReference>
<dbReference type="Pfam" id="PF00008">
    <property type="entry name" value="EGF"/>
    <property type="match status" value="8"/>
</dbReference>
<dbReference type="InterPro" id="IPR001881">
    <property type="entry name" value="EGF-like_Ca-bd_dom"/>
</dbReference>
<dbReference type="Gene3D" id="2.10.25.10">
    <property type="entry name" value="Laminin"/>
    <property type="match status" value="10"/>
</dbReference>
<feature type="disulfide bond" evidence="14">
    <location>
        <begin position="733"/>
        <end position="742"/>
    </location>
</feature>
<keyword evidence="5 15" id="KW-0812">Transmembrane</keyword>
<feature type="domain" description="EGF-like" evidence="16">
    <location>
        <begin position="365"/>
        <end position="401"/>
    </location>
</feature>
<dbReference type="FunFam" id="2.10.25.10:FF:000004">
    <property type="entry name" value="Neurogenic locus notch 1"/>
    <property type="match status" value="1"/>
</dbReference>
<dbReference type="Pfam" id="PF12661">
    <property type="entry name" value="hEGF"/>
    <property type="match status" value="2"/>
</dbReference>
<keyword evidence="6" id="KW-0732">Signal</keyword>
<evidence type="ECO:0000256" key="4">
    <source>
        <dbReference type="ARBA" id="ARBA00022536"/>
    </source>
</evidence>
<dbReference type="AlphaFoldDB" id="A0A1S3I8B5"/>
<dbReference type="GO" id="GO:0050877">
    <property type="term" value="P:nervous system process"/>
    <property type="evidence" value="ECO:0007669"/>
    <property type="project" value="UniProtKB-ARBA"/>
</dbReference>
<dbReference type="PROSITE" id="PS01187">
    <property type="entry name" value="EGF_CA"/>
    <property type="match status" value="4"/>
</dbReference>
<dbReference type="FunFam" id="2.10.25.10:FF:000391">
    <property type="entry name" value="Weary, isoform C"/>
    <property type="match status" value="1"/>
</dbReference>
<proteinExistence type="predicted"/>